<evidence type="ECO:0000313" key="2">
    <source>
        <dbReference type="RefSeq" id="XP_026550360.1"/>
    </source>
</evidence>
<name>A0A6J1W5H0_9SAUR</name>
<gene>
    <name evidence="2" type="primary">LOC113432433</name>
</gene>
<keyword evidence="1" id="KW-1185">Reference proteome</keyword>
<protein>
    <submittedName>
        <fullName evidence="2">Uncharacterized protein LOC113432433 isoform X2</fullName>
    </submittedName>
</protein>
<dbReference type="InterPro" id="IPR035899">
    <property type="entry name" value="DBL_dom_sf"/>
</dbReference>
<organism evidence="1 2">
    <name type="scientific">Notechis scutatus</name>
    <name type="common">mainland tiger snake</name>
    <dbReference type="NCBI Taxonomy" id="8663"/>
    <lineage>
        <taxon>Eukaryota</taxon>
        <taxon>Metazoa</taxon>
        <taxon>Chordata</taxon>
        <taxon>Craniata</taxon>
        <taxon>Vertebrata</taxon>
        <taxon>Euteleostomi</taxon>
        <taxon>Lepidosauria</taxon>
        <taxon>Squamata</taxon>
        <taxon>Bifurcata</taxon>
        <taxon>Unidentata</taxon>
        <taxon>Episquamata</taxon>
        <taxon>Toxicofera</taxon>
        <taxon>Serpentes</taxon>
        <taxon>Colubroidea</taxon>
        <taxon>Elapidae</taxon>
        <taxon>Hydrophiinae</taxon>
        <taxon>Notechis</taxon>
    </lineage>
</organism>
<dbReference type="RefSeq" id="XP_026550360.1">
    <property type="nucleotide sequence ID" value="XM_026694575.1"/>
</dbReference>
<dbReference type="Gene3D" id="1.20.900.10">
    <property type="entry name" value="Dbl homology (DH) domain"/>
    <property type="match status" value="1"/>
</dbReference>
<dbReference type="Proteomes" id="UP000504612">
    <property type="component" value="Unplaced"/>
</dbReference>
<dbReference type="SUPFAM" id="SSF48065">
    <property type="entry name" value="DBL homology domain (DH-domain)"/>
    <property type="match status" value="1"/>
</dbReference>
<dbReference type="AlphaFoldDB" id="A0A6J1W5H0"/>
<accession>A0A6J1W5H0</accession>
<evidence type="ECO:0000313" key="1">
    <source>
        <dbReference type="Proteomes" id="UP000504612"/>
    </source>
</evidence>
<dbReference type="GeneID" id="113432433"/>
<reference evidence="2" key="1">
    <citation type="submission" date="2025-08" db="UniProtKB">
        <authorList>
            <consortium name="RefSeq"/>
        </authorList>
    </citation>
    <scope>IDENTIFICATION</scope>
</reference>
<proteinExistence type="predicted"/>
<sequence length="105" mass="12060">MFSLETCLRSMTSTTTSSSITWKAALKLQRELGAASWKRFREDFQMYEKYCQNKPQSESLWRQHAESLFFQVLCLSTASTINGIHFETFRGFPSAENVGGVITEF</sequence>